<dbReference type="RefSeq" id="WP_187529545.1">
    <property type="nucleotide sequence ID" value="NZ_CP060724.1"/>
</dbReference>
<feature type="transmembrane region" description="Helical" evidence="1">
    <location>
        <begin position="25"/>
        <end position="45"/>
    </location>
</feature>
<organism evidence="2 3">
    <name type="scientific">Weissella diestrammenae</name>
    <dbReference type="NCBI Taxonomy" id="1162633"/>
    <lineage>
        <taxon>Bacteria</taxon>
        <taxon>Bacillati</taxon>
        <taxon>Bacillota</taxon>
        <taxon>Bacilli</taxon>
        <taxon>Lactobacillales</taxon>
        <taxon>Lactobacillaceae</taxon>
        <taxon>Weissella</taxon>
    </lineage>
</organism>
<accession>A0A7G9T6I8</accession>
<dbReference type="AlphaFoldDB" id="A0A7G9T6I8"/>
<evidence type="ECO:0000313" key="2">
    <source>
        <dbReference type="EMBL" id="QNN75713.1"/>
    </source>
</evidence>
<protein>
    <submittedName>
        <fullName evidence="2">DUF4811 domain-containing protein</fullName>
    </submittedName>
</protein>
<sequence>MYILIAIGVLLLLIAAITYYKTRVIRWVFIVIGLILVIANGIGLIKAQSGHFLMQKNEKVRTHQISAKSTVGDKSFIVTTKAQGGSFAYHYTIDGKSYRTTPKHGTTRIKVAKTPKLVEKATSYSANNLWSKFMLIGLPTSTPVTFSYTFELPNNWYVVSENQNQEIQKMVDASKDGLEDKIKENVTKAVEDAVQANPDYLNDKNAQKQTQDDIVKQVTGEIDDKLATDVAAKLKEWNLAK</sequence>
<dbReference type="Pfam" id="PF16069">
    <property type="entry name" value="DUF4811"/>
    <property type="match status" value="1"/>
</dbReference>
<dbReference type="InterPro" id="IPR032083">
    <property type="entry name" value="DUF4811"/>
</dbReference>
<dbReference type="KEGG" id="wdi:H9L19_02265"/>
<keyword evidence="1" id="KW-1133">Transmembrane helix</keyword>
<name>A0A7G9T6I8_9LACO</name>
<evidence type="ECO:0000313" key="3">
    <source>
        <dbReference type="Proteomes" id="UP000515800"/>
    </source>
</evidence>
<keyword evidence="3" id="KW-1185">Reference proteome</keyword>
<reference evidence="2 3" key="1">
    <citation type="submission" date="2020-08" db="EMBL/GenBank/DDBJ databases">
        <title>Genome sequence of Weissella diestrammenae KACC 16890T.</title>
        <authorList>
            <person name="Hyun D.-W."/>
            <person name="Bae J.-W."/>
        </authorList>
    </citation>
    <scope>NUCLEOTIDE SEQUENCE [LARGE SCALE GENOMIC DNA]</scope>
    <source>
        <strain evidence="2 3">KACC 16890</strain>
    </source>
</reference>
<gene>
    <name evidence="2" type="ORF">H9L19_02265</name>
</gene>
<keyword evidence="1" id="KW-0472">Membrane</keyword>
<dbReference type="Proteomes" id="UP000515800">
    <property type="component" value="Chromosome"/>
</dbReference>
<dbReference type="EMBL" id="CP060724">
    <property type="protein sequence ID" value="QNN75713.1"/>
    <property type="molecule type" value="Genomic_DNA"/>
</dbReference>
<keyword evidence="1" id="KW-0812">Transmembrane</keyword>
<evidence type="ECO:0000256" key="1">
    <source>
        <dbReference type="SAM" id="Phobius"/>
    </source>
</evidence>
<proteinExistence type="predicted"/>